<accession>A0ABS0DP09</accession>
<protein>
    <submittedName>
        <fullName evidence="3">Sulfurtransferase</fullName>
    </submittedName>
</protein>
<dbReference type="Gene3D" id="3.40.250.10">
    <property type="entry name" value="Rhodanese-like domain"/>
    <property type="match status" value="2"/>
</dbReference>
<dbReference type="SMART" id="SM00450">
    <property type="entry name" value="RHOD"/>
    <property type="match status" value="2"/>
</dbReference>
<dbReference type="InterPro" id="IPR036873">
    <property type="entry name" value="Rhodanese-like_dom_sf"/>
</dbReference>
<name>A0ABS0DP09_9GAMM</name>
<evidence type="ECO:0000256" key="1">
    <source>
        <dbReference type="ARBA" id="ARBA00022737"/>
    </source>
</evidence>
<feature type="domain" description="Rhodanese" evidence="2">
    <location>
        <begin position="173"/>
        <end position="281"/>
    </location>
</feature>
<dbReference type="CDD" id="cd01449">
    <property type="entry name" value="TST_Repeat_2"/>
    <property type="match status" value="1"/>
</dbReference>
<proteinExistence type="predicted"/>
<sequence length="288" mass="31445">MPDYFASPLPNIIISAAELLGRHQNGEEFALIDVREIAQWQTATLPGAHHLNVYDYFIPDSTQAGVNSLLNAFQRAWQALNISDNVTVVFFEQQVGMRSPRGAWFALCGGIRQPLVLDGGLDAWQRAGGDVMQGTGNSAVIRAENPDYRVPDSEEIAPLNALTATRAQVLAAGTTGAQILDARRPSEFSGEFAHECCHRAGRIPGANLLFWEDVVDNGAFLDAGEIRHRADKAGLQPDRQVIIYCHRGARAATVFTALQLAGYPQLAIYVGSWHEWAEHSELPLLTGC</sequence>
<evidence type="ECO:0000313" key="3">
    <source>
        <dbReference type="EMBL" id="MBF7955624.1"/>
    </source>
</evidence>
<evidence type="ECO:0000313" key="4">
    <source>
        <dbReference type="Proteomes" id="UP000600307"/>
    </source>
</evidence>
<organism evidence="3 4">
    <name type="scientific">Rahnella victoriana</name>
    <dbReference type="NCBI Taxonomy" id="1510570"/>
    <lineage>
        <taxon>Bacteria</taxon>
        <taxon>Pseudomonadati</taxon>
        <taxon>Pseudomonadota</taxon>
        <taxon>Gammaproteobacteria</taxon>
        <taxon>Enterobacterales</taxon>
        <taxon>Yersiniaceae</taxon>
        <taxon>Rahnella</taxon>
    </lineage>
</organism>
<gene>
    <name evidence="3" type="ORF">IV431_08690</name>
</gene>
<dbReference type="SUPFAM" id="SSF52821">
    <property type="entry name" value="Rhodanese/Cell cycle control phosphatase"/>
    <property type="match status" value="2"/>
</dbReference>
<evidence type="ECO:0000259" key="2">
    <source>
        <dbReference type="PROSITE" id="PS50206"/>
    </source>
</evidence>
<dbReference type="PANTHER" id="PTHR43855">
    <property type="entry name" value="THIOSULFATE SULFURTRANSFERASE"/>
    <property type="match status" value="1"/>
</dbReference>
<feature type="domain" description="Rhodanese" evidence="2">
    <location>
        <begin position="25"/>
        <end position="133"/>
    </location>
</feature>
<dbReference type="Pfam" id="PF00581">
    <property type="entry name" value="Rhodanese"/>
    <property type="match status" value="2"/>
</dbReference>
<dbReference type="EMBL" id="JADOBH010000002">
    <property type="protein sequence ID" value="MBF7955624.1"/>
    <property type="molecule type" value="Genomic_DNA"/>
</dbReference>
<keyword evidence="4" id="KW-1185">Reference proteome</keyword>
<dbReference type="InterPro" id="IPR001763">
    <property type="entry name" value="Rhodanese-like_dom"/>
</dbReference>
<dbReference type="Proteomes" id="UP000600307">
    <property type="component" value="Unassembled WGS sequence"/>
</dbReference>
<dbReference type="RefSeq" id="WP_119825969.1">
    <property type="nucleotide sequence ID" value="NZ_CP089919.1"/>
</dbReference>
<comment type="caution">
    <text evidence="3">The sequence shown here is derived from an EMBL/GenBank/DDBJ whole genome shotgun (WGS) entry which is preliminary data.</text>
</comment>
<keyword evidence="1" id="KW-0677">Repeat</keyword>
<dbReference type="PROSITE" id="PS50206">
    <property type="entry name" value="RHODANESE_3"/>
    <property type="match status" value="2"/>
</dbReference>
<dbReference type="InterPro" id="IPR051126">
    <property type="entry name" value="Thiosulfate_sulfurtransferase"/>
</dbReference>
<reference evidence="3 4" key="1">
    <citation type="submission" date="2020-11" db="EMBL/GenBank/DDBJ databases">
        <title>Taxonomic investigation of Rahnella spp.</title>
        <authorList>
            <person name="Lee S.D."/>
        </authorList>
    </citation>
    <scope>NUCLEOTIDE SEQUENCE [LARGE SCALE GENOMIC DNA]</scope>
    <source>
        <strain evidence="3 4">SAP-10</strain>
    </source>
</reference>
<dbReference type="PANTHER" id="PTHR43855:SF1">
    <property type="entry name" value="THIOSULFATE SULFURTRANSFERASE"/>
    <property type="match status" value="1"/>
</dbReference>